<evidence type="ECO:0000256" key="1">
    <source>
        <dbReference type="SAM" id="MobiDB-lite"/>
    </source>
</evidence>
<protein>
    <submittedName>
        <fullName evidence="2">Uncharacterized protein</fullName>
    </submittedName>
</protein>
<dbReference type="Proteomes" id="UP001281761">
    <property type="component" value="Unassembled WGS sequence"/>
</dbReference>
<feature type="region of interest" description="Disordered" evidence="1">
    <location>
        <begin position="1"/>
        <end position="24"/>
    </location>
</feature>
<feature type="compositionally biased region" description="Basic and acidic residues" evidence="1">
    <location>
        <begin position="1"/>
        <end position="11"/>
    </location>
</feature>
<evidence type="ECO:0000313" key="2">
    <source>
        <dbReference type="EMBL" id="KAK2941502.1"/>
    </source>
</evidence>
<feature type="region of interest" description="Disordered" evidence="1">
    <location>
        <begin position="90"/>
        <end position="119"/>
    </location>
</feature>
<organism evidence="2 3">
    <name type="scientific">Blattamonas nauphoetae</name>
    <dbReference type="NCBI Taxonomy" id="2049346"/>
    <lineage>
        <taxon>Eukaryota</taxon>
        <taxon>Metamonada</taxon>
        <taxon>Preaxostyla</taxon>
        <taxon>Oxymonadida</taxon>
        <taxon>Blattamonas</taxon>
    </lineage>
</organism>
<evidence type="ECO:0000313" key="3">
    <source>
        <dbReference type="Proteomes" id="UP001281761"/>
    </source>
</evidence>
<name>A0ABQ9WRW7_9EUKA</name>
<accession>A0ABQ9WRW7</accession>
<sequence>MERRAEWKRSTLAEMEASGERHQRSLAWSDEAGVGVLMPAELIAEEGAMDEERVMERDELACQCPFFSHERSASSCFGWTMTMREMSSHATSASLRAGEEGRRGTICGQIRNEDRINPE</sequence>
<proteinExistence type="predicted"/>
<gene>
    <name evidence="2" type="ORF">BLNAU_23575</name>
</gene>
<comment type="caution">
    <text evidence="2">The sequence shown here is derived from an EMBL/GenBank/DDBJ whole genome shotgun (WGS) entry which is preliminary data.</text>
</comment>
<dbReference type="EMBL" id="JARBJD010000495">
    <property type="protein sequence ID" value="KAK2941502.1"/>
    <property type="molecule type" value="Genomic_DNA"/>
</dbReference>
<keyword evidence="3" id="KW-1185">Reference proteome</keyword>
<reference evidence="2 3" key="1">
    <citation type="journal article" date="2022" name="bioRxiv">
        <title>Genomics of Preaxostyla Flagellates Illuminates Evolutionary Transitions and the Path Towards Mitochondrial Loss.</title>
        <authorList>
            <person name="Novak L.V.F."/>
            <person name="Treitli S.C."/>
            <person name="Pyrih J."/>
            <person name="Halakuc P."/>
            <person name="Pipaliya S.V."/>
            <person name="Vacek V."/>
            <person name="Brzon O."/>
            <person name="Soukal P."/>
            <person name="Eme L."/>
            <person name="Dacks J.B."/>
            <person name="Karnkowska A."/>
            <person name="Elias M."/>
            <person name="Hampl V."/>
        </authorList>
    </citation>
    <scope>NUCLEOTIDE SEQUENCE [LARGE SCALE GENOMIC DNA]</scope>
    <source>
        <strain evidence="2">NAU3</strain>
        <tissue evidence="2">Gut</tissue>
    </source>
</reference>